<protein>
    <submittedName>
        <fullName evidence="1">S-adenosyl-L-methionine-dependent methyltransferase</fullName>
    </submittedName>
</protein>
<dbReference type="GO" id="GO:0008168">
    <property type="term" value="F:methyltransferase activity"/>
    <property type="evidence" value="ECO:0007669"/>
    <property type="project" value="UniProtKB-KW"/>
</dbReference>
<keyword evidence="1" id="KW-0808">Transferase</keyword>
<dbReference type="GO" id="GO:0032259">
    <property type="term" value="P:methylation"/>
    <property type="evidence" value="ECO:0007669"/>
    <property type="project" value="UniProtKB-KW"/>
</dbReference>
<dbReference type="SUPFAM" id="SSF53335">
    <property type="entry name" value="S-adenosyl-L-methionine-dependent methyltransferases"/>
    <property type="match status" value="1"/>
</dbReference>
<dbReference type="Proteomes" id="UP000275078">
    <property type="component" value="Unassembled WGS sequence"/>
</dbReference>
<proteinExistence type="predicted"/>
<dbReference type="Pfam" id="PF13489">
    <property type="entry name" value="Methyltransf_23"/>
    <property type="match status" value="1"/>
</dbReference>
<name>A0A3N4HJ68_ASCIM</name>
<dbReference type="AlphaFoldDB" id="A0A3N4HJ68"/>
<dbReference type="PANTHER" id="PTHR43591:SF31">
    <property type="entry name" value="LAEA-LIKE, PUTATIVE (AFU_ORTHOLOGUE AFUA_8G01930)-RELATED"/>
    <property type="match status" value="1"/>
</dbReference>
<reference evidence="1 2" key="1">
    <citation type="journal article" date="2018" name="Nat. Ecol. Evol.">
        <title>Pezizomycetes genomes reveal the molecular basis of ectomycorrhizal truffle lifestyle.</title>
        <authorList>
            <person name="Murat C."/>
            <person name="Payen T."/>
            <person name="Noel B."/>
            <person name="Kuo A."/>
            <person name="Morin E."/>
            <person name="Chen J."/>
            <person name="Kohler A."/>
            <person name="Krizsan K."/>
            <person name="Balestrini R."/>
            <person name="Da Silva C."/>
            <person name="Montanini B."/>
            <person name="Hainaut M."/>
            <person name="Levati E."/>
            <person name="Barry K.W."/>
            <person name="Belfiori B."/>
            <person name="Cichocki N."/>
            <person name="Clum A."/>
            <person name="Dockter R.B."/>
            <person name="Fauchery L."/>
            <person name="Guy J."/>
            <person name="Iotti M."/>
            <person name="Le Tacon F."/>
            <person name="Lindquist E.A."/>
            <person name="Lipzen A."/>
            <person name="Malagnac F."/>
            <person name="Mello A."/>
            <person name="Molinier V."/>
            <person name="Miyauchi S."/>
            <person name="Poulain J."/>
            <person name="Riccioni C."/>
            <person name="Rubini A."/>
            <person name="Sitrit Y."/>
            <person name="Splivallo R."/>
            <person name="Traeger S."/>
            <person name="Wang M."/>
            <person name="Zifcakova L."/>
            <person name="Wipf D."/>
            <person name="Zambonelli A."/>
            <person name="Paolocci F."/>
            <person name="Nowrousian M."/>
            <person name="Ottonello S."/>
            <person name="Baldrian P."/>
            <person name="Spatafora J.W."/>
            <person name="Henrissat B."/>
            <person name="Nagy L.G."/>
            <person name="Aury J.M."/>
            <person name="Wincker P."/>
            <person name="Grigoriev I.V."/>
            <person name="Bonfante P."/>
            <person name="Martin F.M."/>
        </authorList>
    </citation>
    <scope>NUCLEOTIDE SEQUENCE [LARGE SCALE GENOMIC DNA]</scope>
    <source>
        <strain evidence="1 2">RN42</strain>
    </source>
</reference>
<dbReference type="InterPro" id="IPR029063">
    <property type="entry name" value="SAM-dependent_MTases_sf"/>
</dbReference>
<dbReference type="PANTHER" id="PTHR43591">
    <property type="entry name" value="METHYLTRANSFERASE"/>
    <property type="match status" value="1"/>
</dbReference>
<dbReference type="EMBL" id="ML119807">
    <property type="protein sequence ID" value="RPA73919.1"/>
    <property type="molecule type" value="Genomic_DNA"/>
</dbReference>
<dbReference type="CDD" id="cd02440">
    <property type="entry name" value="AdoMet_MTases"/>
    <property type="match status" value="1"/>
</dbReference>
<organism evidence="1 2">
    <name type="scientific">Ascobolus immersus RN42</name>
    <dbReference type="NCBI Taxonomy" id="1160509"/>
    <lineage>
        <taxon>Eukaryota</taxon>
        <taxon>Fungi</taxon>
        <taxon>Dikarya</taxon>
        <taxon>Ascomycota</taxon>
        <taxon>Pezizomycotina</taxon>
        <taxon>Pezizomycetes</taxon>
        <taxon>Pezizales</taxon>
        <taxon>Ascobolaceae</taxon>
        <taxon>Ascobolus</taxon>
    </lineage>
</organism>
<evidence type="ECO:0000313" key="2">
    <source>
        <dbReference type="Proteomes" id="UP000275078"/>
    </source>
</evidence>
<dbReference type="Gene3D" id="3.40.50.150">
    <property type="entry name" value="Vaccinia Virus protein VP39"/>
    <property type="match status" value="1"/>
</dbReference>
<sequence length="330" mass="37204">MSGNTSDTPIEIGEFPSDSSYASSIAESETTSVASSFLNYVYENGRRYNSARDQAGYMLPNDEVEQDRLDLVHHYYTLMLKGELCHAPLDKNTLRRALDLGTGTGIWAIDFADQYRECQVKGIDLSPIQPRWVPPNCNFEVDDFEVEWTNGEKYDYIHGRTLMGSVKDWPALIKRCYENLAPGGYLELIETDLPSAFAEDDSIKGTSVETFHLALKEAGIKLGNRFDLAPELGTFIEAAGFTDVKRERFKAPMGPWPKDPHYKKLGQVGYQISISGFEAYGLALFKNVLGWDHKKAKDLVEDCVRALASRKTHMIYPVFNYIARKPLDAE</sequence>
<accession>A0A3N4HJ68</accession>
<dbReference type="STRING" id="1160509.A0A3N4HJ68"/>
<keyword evidence="1" id="KW-0489">Methyltransferase</keyword>
<keyword evidence="2" id="KW-1185">Reference proteome</keyword>
<gene>
    <name evidence="1" type="ORF">BJ508DRAFT_418852</name>
</gene>
<evidence type="ECO:0000313" key="1">
    <source>
        <dbReference type="EMBL" id="RPA73919.1"/>
    </source>
</evidence>
<dbReference type="OrthoDB" id="2013972at2759"/>